<evidence type="ECO:0000313" key="2">
    <source>
        <dbReference type="Proteomes" id="UP000025227"/>
    </source>
</evidence>
<feature type="compositionally biased region" description="Basic and acidic residues" evidence="1">
    <location>
        <begin position="69"/>
        <end position="78"/>
    </location>
</feature>
<name>A0A7I4YFA4_HAECO</name>
<keyword evidence="2" id="KW-1185">Reference proteome</keyword>
<feature type="compositionally biased region" description="Polar residues" evidence="1">
    <location>
        <begin position="59"/>
        <end position="68"/>
    </location>
</feature>
<feature type="region of interest" description="Disordered" evidence="1">
    <location>
        <begin position="48"/>
        <end position="94"/>
    </location>
</feature>
<evidence type="ECO:0000313" key="3">
    <source>
        <dbReference type="WBParaSite" id="HCON_00088780-00001"/>
    </source>
</evidence>
<dbReference type="Proteomes" id="UP000025227">
    <property type="component" value="Unplaced"/>
</dbReference>
<dbReference type="AlphaFoldDB" id="A0A7I4YFA4"/>
<dbReference type="OrthoDB" id="10068961at2759"/>
<reference evidence="3" key="1">
    <citation type="submission" date="2020-12" db="UniProtKB">
        <authorList>
            <consortium name="WormBaseParasite"/>
        </authorList>
    </citation>
    <scope>IDENTIFICATION</scope>
    <source>
        <strain evidence="3">MHco3</strain>
    </source>
</reference>
<proteinExistence type="predicted"/>
<organism evidence="2 3">
    <name type="scientific">Haemonchus contortus</name>
    <name type="common">Barber pole worm</name>
    <dbReference type="NCBI Taxonomy" id="6289"/>
    <lineage>
        <taxon>Eukaryota</taxon>
        <taxon>Metazoa</taxon>
        <taxon>Ecdysozoa</taxon>
        <taxon>Nematoda</taxon>
        <taxon>Chromadorea</taxon>
        <taxon>Rhabditida</taxon>
        <taxon>Rhabditina</taxon>
        <taxon>Rhabditomorpha</taxon>
        <taxon>Strongyloidea</taxon>
        <taxon>Trichostrongylidae</taxon>
        <taxon>Haemonchus</taxon>
    </lineage>
</organism>
<dbReference type="WBParaSite" id="HCON_00088780-00001">
    <property type="protein sequence ID" value="HCON_00088780-00001"/>
    <property type="gene ID" value="HCON_00088780"/>
</dbReference>
<accession>A0A7I4YFA4</accession>
<sequence>MVDKETTLDNYEEHIMAIHRLLAKFQFNQRYCKRHKMGASREDVRLVYSLPKNNDPEENNSSSGQTYRQTDRQTDRQTKRFITYRQTDRQTDRQTKRFIADLKELRNFVTDIQTDGQTDRQTD</sequence>
<evidence type="ECO:0000256" key="1">
    <source>
        <dbReference type="SAM" id="MobiDB-lite"/>
    </source>
</evidence>
<protein>
    <submittedName>
        <fullName evidence="3">Uncharacterized protein</fullName>
    </submittedName>
</protein>